<evidence type="ECO:0000256" key="3">
    <source>
        <dbReference type="ARBA" id="ARBA00048731"/>
    </source>
</evidence>
<dbReference type="SUPFAM" id="SSF55021">
    <property type="entry name" value="ACT-like"/>
    <property type="match status" value="1"/>
</dbReference>
<dbReference type="SUPFAM" id="SSF143548">
    <property type="entry name" value="Serine metabolism enzymes domain"/>
    <property type="match status" value="1"/>
</dbReference>
<feature type="domain" description="D-3-phosphoglycerate dehydrogenase ASB" evidence="5">
    <location>
        <begin position="17"/>
        <end position="132"/>
    </location>
</feature>
<comment type="pathway">
    <text evidence="1">Amino-acid biosynthesis; L-serine biosynthesis; L-serine from 3-phospho-D-glycerate: step 1/3.</text>
</comment>
<dbReference type="GO" id="GO:0004617">
    <property type="term" value="F:phosphoglycerate dehydrogenase activity"/>
    <property type="evidence" value="ECO:0007669"/>
    <property type="project" value="UniProtKB-EC"/>
</dbReference>
<dbReference type="Pfam" id="PF01842">
    <property type="entry name" value="ACT"/>
    <property type="match status" value="1"/>
</dbReference>
<dbReference type="Gene3D" id="3.30.70.260">
    <property type="match status" value="1"/>
</dbReference>
<evidence type="ECO:0000259" key="5">
    <source>
        <dbReference type="Pfam" id="PF19304"/>
    </source>
</evidence>
<dbReference type="EMBL" id="UOEF01000154">
    <property type="protein sequence ID" value="VAV93033.1"/>
    <property type="molecule type" value="Genomic_DNA"/>
</dbReference>
<feature type="domain" description="ACT" evidence="4">
    <location>
        <begin position="146"/>
        <end position="202"/>
    </location>
</feature>
<dbReference type="InterPro" id="IPR045626">
    <property type="entry name" value="PGDH_ASB_dom"/>
</dbReference>
<evidence type="ECO:0000256" key="2">
    <source>
        <dbReference type="ARBA" id="ARBA00013143"/>
    </source>
</evidence>
<evidence type="ECO:0000256" key="1">
    <source>
        <dbReference type="ARBA" id="ARBA00005216"/>
    </source>
</evidence>
<dbReference type="FunFam" id="3.30.1330.90:FF:000003">
    <property type="entry name" value="D-3-phosphoglycerate dehydrogenase"/>
    <property type="match status" value="1"/>
</dbReference>
<gene>
    <name evidence="6" type="ORF">MNBD_ALPHA04-1883</name>
</gene>
<dbReference type="CDD" id="cd04902">
    <property type="entry name" value="ACT_3PGDH-xct"/>
    <property type="match status" value="1"/>
</dbReference>
<feature type="non-terminal residue" evidence="6">
    <location>
        <position position="1"/>
    </location>
</feature>
<accession>A0A3B0S9N2</accession>
<evidence type="ECO:0000313" key="6">
    <source>
        <dbReference type="EMBL" id="VAV93033.1"/>
    </source>
</evidence>
<organism evidence="6">
    <name type="scientific">hydrothermal vent metagenome</name>
    <dbReference type="NCBI Taxonomy" id="652676"/>
    <lineage>
        <taxon>unclassified sequences</taxon>
        <taxon>metagenomes</taxon>
        <taxon>ecological metagenomes</taxon>
    </lineage>
</organism>
<keyword evidence="6" id="KW-0560">Oxidoreductase</keyword>
<dbReference type="Pfam" id="PF19304">
    <property type="entry name" value="PGDH_inter"/>
    <property type="match status" value="1"/>
</dbReference>
<dbReference type="AlphaFoldDB" id="A0A3B0S9N2"/>
<dbReference type="InterPro" id="IPR002912">
    <property type="entry name" value="ACT_dom"/>
</dbReference>
<dbReference type="InterPro" id="IPR045865">
    <property type="entry name" value="ACT-like_dom_sf"/>
</dbReference>
<comment type="catalytic activity">
    <reaction evidence="3">
        <text>(2R)-3-phosphoglycerate + NAD(+) = 3-phosphooxypyruvate + NADH + H(+)</text>
        <dbReference type="Rhea" id="RHEA:12641"/>
        <dbReference type="ChEBI" id="CHEBI:15378"/>
        <dbReference type="ChEBI" id="CHEBI:18110"/>
        <dbReference type="ChEBI" id="CHEBI:57540"/>
        <dbReference type="ChEBI" id="CHEBI:57945"/>
        <dbReference type="ChEBI" id="CHEBI:58272"/>
        <dbReference type="EC" id="1.1.1.95"/>
    </reaction>
</comment>
<evidence type="ECO:0000259" key="4">
    <source>
        <dbReference type="Pfam" id="PF01842"/>
    </source>
</evidence>
<dbReference type="Gene3D" id="3.30.1330.90">
    <property type="entry name" value="D-3-phosphoglycerate dehydrogenase, domain 3"/>
    <property type="match status" value="1"/>
</dbReference>
<dbReference type="EC" id="1.1.1.95" evidence="2"/>
<proteinExistence type="predicted"/>
<sequence length="219" mass="23480">QCAEHAQPVGRRSAKAKTYMELAEKLGSLVGQLASDDLHNISVEVEGAAADLNMKPITGAVLSGFMRRYSESVNMVNAPYLAKERGLDVREVRHDREGDYHTLIRVSVATSEGEKSVAGTLFGSSGPRLVEIFGIKVEADLDGDMLYIVNQDQPGFIGRVGSALGEAGVNIGTFHLGRRSDAPGGEAVLLLSVDSPVEEPVLWSVCQLEGVKTVKALRF</sequence>
<dbReference type="InterPro" id="IPR029009">
    <property type="entry name" value="ASB_dom_sf"/>
</dbReference>
<reference evidence="6" key="1">
    <citation type="submission" date="2018-06" db="EMBL/GenBank/DDBJ databases">
        <authorList>
            <person name="Zhirakovskaya E."/>
        </authorList>
    </citation>
    <scope>NUCLEOTIDE SEQUENCE</scope>
</reference>
<protein>
    <recommendedName>
        <fullName evidence="2">phosphoglycerate dehydrogenase</fullName>
        <ecNumber evidence="2">1.1.1.95</ecNumber>
    </recommendedName>
</protein>
<name>A0A3B0S9N2_9ZZZZ</name>